<reference evidence="7" key="1">
    <citation type="journal article" date="2015" name="Proc. Natl. Acad. Sci. U.S.A.">
        <title>Genome sequence of the Asian Tiger mosquito, Aedes albopictus, reveals insights into its biology, genetics, and evolution.</title>
        <authorList>
            <person name="Chen X.G."/>
            <person name="Jiang X."/>
            <person name="Gu J."/>
            <person name="Xu M."/>
            <person name="Wu Y."/>
            <person name="Deng Y."/>
            <person name="Zhang C."/>
            <person name="Bonizzoni M."/>
            <person name="Dermauw W."/>
            <person name="Vontas J."/>
            <person name="Armbruster P."/>
            <person name="Huang X."/>
            <person name="Yang Y."/>
            <person name="Zhang H."/>
            <person name="He W."/>
            <person name="Peng H."/>
            <person name="Liu Y."/>
            <person name="Wu K."/>
            <person name="Chen J."/>
            <person name="Lirakis M."/>
            <person name="Topalis P."/>
            <person name="Van Leeuwen T."/>
            <person name="Hall A.B."/>
            <person name="Jiang X."/>
            <person name="Thorpe C."/>
            <person name="Mueller R.L."/>
            <person name="Sun C."/>
            <person name="Waterhouse R.M."/>
            <person name="Yan G."/>
            <person name="Tu Z.J."/>
            <person name="Fang X."/>
            <person name="James A.A."/>
        </authorList>
    </citation>
    <scope>NUCLEOTIDE SEQUENCE [LARGE SCALE GENOMIC DNA]</scope>
    <source>
        <strain evidence="7">Foshan</strain>
    </source>
</reference>
<evidence type="ECO:0000256" key="4">
    <source>
        <dbReference type="SAM" id="SignalP"/>
    </source>
</evidence>
<feature type="signal peptide" evidence="4">
    <location>
        <begin position="1"/>
        <end position="16"/>
    </location>
</feature>
<sequence>MIALAIFVILVSTSDAFQFWPMVRQRDLKMTTRMDSSKQQQLEKTLSEGSKLLQTLAPLESSSTTDTPSKVNFDFMFASDVESRIDASEDCSPDYPICTNVVDYPQKLVNDIIARQEYRFAEVFGDDVVVDNSDTLEKRFDTSDDEFLCPSVEKLVHPQSGYTVNDKLVMIVNTPNYMQGVRIETCSNPGKACHKLQHLISLYTTECKQLYHYRTLLAFDKITKQPYKESFRLPSCCKCVIKPLQRLHL</sequence>
<evidence type="ECO:0000313" key="7">
    <source>
        <dbReference type="Proteomes" id="UP000069940"/>
    </source>
</evidence>
<dbReference type="EnsemblMetazoa" id="AALFPA23_019880.R29287">
    <property type="protein sequence ID" value="AALFPA23_019880.P29287"/>
    <property type="gene ID" value="AALFPA23_019880"/>
</dbReference>
<keyword evidence="3" id="KW-0325">Glycoprotein</keyword>
<evidence type="ECO:0000259" key="5">
    <source>
        <dbReference type="Pfam" id="PF16077"/>
    </source>
</evidence>
<dbReference type="Gene3D" id="2.10.90.10">
    <property type="entry name" value="Cystine-knot cytokines"/>
    <property type="match status" value="1"/>
</dbReference>
<keyword evidence="7" id="KW-1185">Reference proteome</keyword>
<feature type="chain" id="PRO_5045978485" description="Spaetzle domain-containing protein" evidence="4">
    <location>
        <begin position="17"/>
        <end position="249"/>
    </location>
</feature>
<keyword evidence="1 4" id="KW-0732">Signal</keyword>
<dbReference type="PANTHER" id="PTHR23199:SF12">
    <property type="entry name" value="NEUROTROPHIN 1-RELATED"/>
    <property type="match status" value="1"/>
</dbReference>
<dbReference type="InterPro" id="IPR029034">
    <property type="entry name" value="Cystine-knot_cytokine"/>
</dbReference>
<protein>
    <recommendedName>
        <fullName evidence="5">Spaetzle domain-containing protein</fullName>
    </recommendedName>
</protein>
<dbReference type="SUPFAM" id="SSF57501">
    <property type="entry name" value="Cystine-knot cytokines"/>
    <property type="match status" value="1"/>
</dbReference>
<dbReference type="Proteomes" id="UP000069940">
    <property type="component" value="Unassembled WGS sequence"/>
</dbReference>
<dbReference type="PANTHER" id="PTHR23199">
    <property type="entry name" value="NEUROTROPHIN 1-RELATED"/>
    <property type="match status" value="1"/>
</dbReference>
<dbReference type="InterPro" id="IPR052444">
    <property type="entry name" value="Spz/Toll_ligand-like"/>
</dbReference>
<keyword evidence="2" id="KW-1015">Disulfide bond</keyword>
<dbReference type="RefSeq" id="XP_029718352.2">
    <property type="nucleotide sequence ID" value="XM_029862492.2"/>
</dbReference>
<evidence type="ECO:0000256" key="2">
    <source>
        <dbReference type="ARBA" id="ARBA00023157"/>
    </source>
</evidence>
<evidence type="ECO:0000256" key="1">
    <source>
        <dbReference type="ARBA" id="ARBA00022729"/>
    </source>
</evidence>
<evidence type="ECO:0000313" key="6">
    <source>
        <dbReference type="EnsemblMetazoa" id="AALFPA23_019880.P29287"/>
    </source>
</evidence>
<evidence type="ECO:0000256" key="3">
    <source>
        <dbReference type="ARBA" id="ARBA00023180"/>
    </source>
</evidence>
<reference evidence="6" key="2">
    <citation type="submission" date="2025-05" db="UniProtKB">
        <authorList>
            <consortium name="EnsemblMetazoa"/>
        </authorList>
    </citation>
    <scope>IDENTIFICATION</scope>
    <source>
        <strain evidence="6">Foshan</strain>
    </source>
</reference>
<organism evidence="6 7">
    <name type="scientific">Aedes albopictus</name>
    <name type="common">Asian tiger mosquito</name>
    <name type="synonym">Stegomyia albopicta</name>
    <dbReference type="NCBI Taxonomy" id="7160"/>
    <lineage>
        <taxon>Eukaryota</taxon>
        <taxon>Metazoa</taxon>
        <taxon>Ecdysozoa</taxon>
        <taxon>Arthropoda</taxon>
        <taxon>Hexapoda</taxon>
        <taxon>Insecta</taxon>
        <taxon>Pterygota</taxon>
        <taxon>Neoptera</taxon>
        <taxon>Endopterygota</taxon>
        <taxon>Diptera</taxon>
        <taxon>Nematocera</taxon>
        <taxon>Culicoidea</taxon>
        <taxon>Culicidae</taxon>
        <taxon>Culicinae</taxon>
        <taxon>Aedini</taxon>
        <taxon>Aedes</taxon>
        <taxon>Stegomyia</taxon>
    </lineage>
</organism>
<dbReference type="Pfam" id="PF16077">
    <property type="entry name" value="Spaetzle"/>
    <property type="match status" value="1"/>
</dbReference>
<dbReference type="GeneID" id="115261123"/>
<accession>A0ABM1ZMG2</accession>
<proteinExistence type="predicted"/>
<feature type="domain" description="Spaetzle" evidence="5">
    <location>
        <begin position="147"/>
        <end position="241"/>
    </location>
</feature>
<name>A0ABM1ZMG2_AEDAL</name>
<dbReference type="InterPro" id="IPR032104">
    <property type="entry name" value="Spaetzle"/>
</dbReference>